<dbReference type="EMBL" id="CP043661">
    <property type="protein sequence ID" value="QNE16896.1"/>
    <property type="molecule type" value="Genomic_DNA"/>
</dbReference>
<accession>A0A7G6WSD1</accession>
<protein>
    <recommendedName>
        <fullName evidence="3">Extracellular solute-binding protein</fullName>
    </recommendedName>
</protein>
<reference evidence="2" key="1">
    <citation type="submission" date="2019-09" db="EMBL/GenBank/DDBJ databases">
        <title>Antimicrobial potential of Antarctic Bacteria.</title>
        <authorList>
            <person name="Benaud N."/>
            <person name="Edwards R.J."/>
            <person name="Ferrari B.C."/>
        </authorList>
    </citation>
    <scope>NUCLEOTIDE SEQUENCE [LARGE SCALE GENOMIC DNA]</scope>
    <source>
        <strain evidence="2">SPB151</strain>
    </source>
</reference>
<keyword evidence="2" id="KW-1185">Reference proteome</keyword>
<proteinExistence type="predicted"/>
<gene>
    <name evidence="1" type="ORF">F1D05_02005</name>
</gene>
<dbReference type="KEGG" id="kqi:F1D05_02005"/>
<evidence type="ECO:0008006" key="3">
    <source>
        <dbReference type="Google" id="ProtNLM"/>
    </source>
</evidence>
<dbReference type="AlphaFoldDB" id="A0A7G6WSD1"/>
<organism evidence="1 2">
    <name type="scientific">Kribbella qitaiheensis</name>
    <dbReference type="NCBI Taxonomy" id="1544730"/>
    <lineage>
        <taxon>Bacteria</taxon>
        <taxon>Bacillati</taxon>
        <taxon>Actinomycetota</taxon>
        <taxon>Actinomycetes</taxon>
        <taxon>Propionibacteriales</taxon>
        <taxon>Kribbellaceae</taxon>
        <taxon>Kribbella</taxon>
    </lineage>
</organism>
<reference evidence="1 2" key="2">
    <citation type="journal article" date="2020" name="Microbiol. Resour. Announc.">
        <title>Antarctic desert soil bacteria exhibit high novel natural product potential, evaluated through long-read genome sequencing and comparative genomics.</title>
        <authorList>
            <person name="Benaud N."/>
            <person name="Edwards R.J."/>
            <person name="Amos T.G."/>
            <person name="D'Agostino P.M."/>
            <person name="Gutierrez-Chavez C."/>
            <person name="Montgomery K."/>
            <person name="Nicetic I."/>
            <person name="Ferrari B.C."/>
        </authorList>
    </citation>
    <scope>NUCLEOTIDE SEQUENCE [LARGE SCALE GENOMIC DNA]</scope>
    <source>
        <strain evidence="1 2">SPB151</strain>
    </source>
</reference>
<dbReference type="RefSeq" id="WP_185445693.1">
    <property type="nucleotide sequence ID" value="NZ_CP043661.1"/>
</dbReference>
<evidence type="ECO:0000313" key="1">
    <source>
        <dbReference type="EMBL" id="QNE16896.1"/>
    </source>
</evidence>
<evidence type="ECO:0000313" key="2">
    <source>
        <dbReference type="Proteomes" id="UP000515563"/>
    </source>
</evidence>
<name>A0A7G6WSD1_9ACTN</name>
<dbReference type="Proteomes" id="UP000515563">
    <property type="component" value="Chromosome"/>
</dbReference>
<dbReference type="SUPFAM" id="SSF53850">
    <property type="entry name" value="Periplasmic binding protein-like II"/>
    <property type="match status" value="1"/>
</dbReference>
<sequence>MLNDRGFCETQLGLMYQADAPWTIFLPEKEGNSEAEFNAMKQTVPTALTDPVAGMYSETNVRKGPQLTDDITQVTNDIIQGRKPVSAWAAAVKKWKSGGGDKIAEEFAQALEASR</sequence>